<dbReference type="GO" id="GO:0008168">
    <property type="term" value="F:methyltransferase activity"/>
    <property type="evidence" value="ECO:0007669"/>
    <property type="project" value="UniProtKB-KW"/>
</dbReference>
<dbReference type="CDD" id="cd02440">
    <property type="entry name" value="AdoMet_MTases"/>
    <property type="match status" value="1"/>
</dbReference>
<evidence type="ECO:0000313" key="6">
    <source>
        <dbReference type="Proteomes" id="UP001597451"/>
    </source>
</evidence>
<comment type="function">
    <text evidence="4">Catalyzes the methylation of 5-hydroxyuridine (ho5U) to form 5-methoxyuridine (mo5U) at position 34 in tRNAs.</text>
</comment>
<keyword evidence="3 4" id="KW-0949">S-adenosyl-L-methionine</keyword>
<gene>
    <name evidence="4" type="primary">trmR</name>
    <name evidence="5" type="ORF">ACFSUN_19355</name>
</gene>
<dbReference type="GO" id="GO:0032259">
    <property type="term" value="P:methylation"/>
    <property type="evidence" value="ECO:0007669"/>
    <property type="project" value="UniProtKB-KW"/>
</dbReference>
<evidence type="ECO:0000256" key="2">
    <source>
        <dbReference type="ARBA" id="ARBA00022679"/>
    </source>
</evidence>
<dbReference type="HAMAP" id="MF_02217">
    <property type="entry name" value="TrmR_methyltr"/>
    <property type="match status" value="1"/>
</dbReference>
<comment type="similarity">
    <text evidence="4">Belongs to the class I-like SAM-binding methyltransferase superfamily. Cation-dependent O-methyltransferase family.</text>
</comment>
<comment type="caution">
    <text evidence="5">The sequence shown here is derived from an EMBL/GenBank/DDBJ whole genome shotgun (WGS) entry which is preliminary data.</text>
</comment>
<feature type="binding site" evidence="4">
    <location>
        <position position="37"/>
    </location>
    <ligand>
        <name>S-adenosyl-L-methionine</name>
        <dbReference type="ChEBI" id="CHEBI:59789"/>
    </ligand>
</feature>
<keyword evidence="2 4" id="KW-0808">Transferase</keyword>
<accession>A0ABW5Q633</accession>
<sequence length="212" mass="24190">MYLKEEMNNYLVELLPDSEKWMEDLEAKATRDNVPIMDAVSMQFVTQLIRMYQPSRILEVGTAIGYSALRMLSAHPEASIVTIERDEARYNQALEEIRKNGKDNSIQVILGDALEEISKLDGKFDFIFIDAAKGQYKRFFELASPLLSSKGVILSDNVLFRGFVAEPETASKRHKKMVEKIRDYNKWLMQHPNFTTSIVPIGDGVAISIRKP</sequence>
<dbReference type="PANTHER" id="PTHR10509:SF14">
    <property type="entry name" value="CAFFEOYL-COA O-METHYLTRANSFERASE 3-RELATED"/>
    <property type="match status" value="1"/>
</dbReference>
<dbReference type="Gene3D" id="3.40.50.150">
    <property type="entry name" value="Vaccinia Virus protein VP39"/>
    <property type="match status" value="1"/>
</dbReference>
<keyword evidence="4" id="KW-0479">Metal-binding</keyword>
<feature type="binding site" evidence="4">
    <location>
        <position position="67"/>
    </location>
    <ligand>
        <name>S-adenosyl-L-methionine</name>
        <dbReference type="ChEBI" id="CHEBI:59789"/>
    </ligand>
</feature>
<feature type="binding site" evidence="4">
    <location>
        <position position="130"/>
    </location>
    <ligand>
        <name>S-adenosyl-L-methionine</name>
        <dbReference type="ChEBI" id="CHEBI:59789"/>
    </ligand>
</feature>
<name>A0ABW5Q633_9BACI</name>
<keyword evidence="4" id="KW-0819">tRNA processing</keyword>
<comment type="subunit">
    <text evidence="4">Homodimer.</text>
</comment>
<keyword evidence="1 4" id="KW-0489">Methyltransferase</keyword>
<feature type="binding site" evidence="4">
    <location>
        <position position="84"/>
    </location>
    <ligand>
        <name>S-adenosyl-L-methionine</name>
        <dbReference type="ChEBI" id="CHEBI:59789"/>
    </ligand>
</feature>
<dbReference type="SUPFAM" id="SSF53335">
    <property type="entry name" value="S-adenosyl-L-methionine-dependent methyltransferases"/>
    <property type="match status" value="1"/>
</dbReference>
<comment type="catalytic activity">
    <reaction evidence="4">
        <text>5-hydroxyuridine(34) in tRNA + S-adenosyl-L-methionine = 5-methoxyuridine(34) in tRNA + S-adenosyl-L-homocysteine + H(+)</text>
        <dbReference type="Rhea" id="RHEA:60524"/>
        <dbReference type="Rhea" id="RHEA-COMP:13381"/>
        <dbReference type="Rhea" id="RHEA-COMP:15591"/>
        <dbReference type="ChEBI" id="CHEBI:15378"/>
        <dbReference type="ChEBI" id="CHEBI:57856"/>
        <dbReference type="ChEBI" id="CHEBI:59789"/>
        <dbReference type="ChEBI" id="CHEBI:136877"/>
        <dbReference type="ChEBI" id="CHEBI:143860"/>
    </reaction>
</comment>
<feature type="binding site" evidence="4">
    <location>
        <position position="157"/>
    </location>
    <ligand>
        <name>Mg(2+)</name>
        <dbReference type="ChEBI" id="CHEBI:18420"/>
    </ligand>
</feature>
<evidence type="ECO:0000313" key="5">
    <source>
        <dbReference type="EMBL" id="MFD2630930.1"/>
    </source>
</evidence>
<dbReference type="PROSITE" id="PS51682">
    <property type="entry name" value="SAM_OMT_I"/>
    <property type="match status" value="1"/>
</dbReference>
<protein>
    <recommendedName>
        <fullName evidence="4">tRNA 5-hydroxyuridine methyltransferase</fullName>
        <ecNumber evidence="4">2.1.1.-</ecNumber>
    </recommendedName>
    <alternativeName>
        <fullName evidence="4">ho5U methyltransferase</fullName>
    </alternativeName>
</protein>
<dbReference type="PANTHER" id="PTHR10509">
    <property type="entry name" value="O-METHYLTRANSFERASE-RELATED"/>
    <property type="match status" value="1"/>
</dbReference>
<feature type="binding site" evidence="4">
    <location>
        <position position="156"/>
    </location>
    <ligand>
        <name>Mg(2+)</name>
        <dbReference type="ChEBI" id="CHEBI:18420"/>
    </ligand>
</feature>
<feature type="binding site" evidence="4">
    <location>
        <position position="130"/>
    </location>
    <ligand>
        <name>Mg(2+)</name>
        <dbReference type="ChEBI" id="CHEBI:18420"/>
    </ligand>
</feature>
<dbReference type="InterPro" id="IPR002935">
    <property type="entry name" value="SAM_O-MeTrfase"/>
</dbReference>
<evidence type="ECO:0000256" key="4">
    <source>
        <dbReference type="HAMAP-Rule" id="MF_02217"/>
    </source>
</evidence>
<dbReference type="InterPro" id="IPR043675">
    <property type="entry name" value="TrmR_methyltr"/>
</dbReference>
<evidence type="ECO:0000256" key="3">
    <source>
        <dbReference type="ARBA" id="ARBA00022691"/>
    </source>
</evidence>
<dbReference type="Pfam" id="PF01596">
    <property type="entry name" value="Methyltransf_3"/>
    <property type="match status" value="1"/>
</dbReference>
<dbReference type="RefSeq" id="WP_379564628.1">
    <property type="nucleotide sequence ID" value="NZ_JBHUMX010000045.1"/>
</dbReference>
<reference evidence="6" key="1">
    <citation type="journal article" date="2019" name="Int. J. Syst. Evol. Microbiol.">
        <title>The Global Catalogue of Microorganisms (GCM) 10K type strain sequencing project: providing services to taxonomists for standard genome sequencing and annotation.</title>
        <authorList>
            <consortium name="The Broad Institute Genomics Platform"/>
            <consortium name="The Broad Institute Genome Sequencing Center for Infectious Disease"/>
            <person name="Wu L."/>
            <person name="Ma J."/>
        </authorList>
    </citation>
    <scope>NUCLEOTIDE SEQUENCE [LARGE SCALE GENOMIC DNA]</scope>
    <source>
        <strain evidence="6">TISTR 1858</strain>
    </source>
</reference>
<keyword evidence="4" id="KW-0460">Magnesium</keyword>
<dbReference type="Proteomes" id="UP001597451">
    <property type="component" value="Unassembled WGS sequence"/>
</dbReference>
<proteinExistence type="inferred from homology"/>
<dbReference type="InterPro" id="IPR050362">
    <property type="entry name" value="Cation-dep_OMT"/>
</dbReference>
<keyword evidence="6" id="KW-1185">Reference proteome</keyword>
<dbReference type="EMBL" id="JBHUMX010000045">
    <property type="protein sequence ID" value="MFD2630930.1"/>
    <property type="molecule type" value="Genomic_DNA"/>
</dbReference>
<feature type="binding site" evidence="4">
    <location>
        <begin position="112"/>
        <end position="113"/>
    </location>
    <ligand>
        <name>S-adenosyl-L-methionine</name>
        <dbReference type="ChEBI" id="CHEBI:59789"/>
    </ligand>
</feature>
<organism evidence="5 6">
    <name type="scientific">Oceanobacillus kapialis</name>
    <dbReference type="NCBI Taxonomy" id="481353"/>
    <lineage>
        <taxon>Bacteria</taxon>
        <taxon>Bacillati</taxon>
        <taxon>Bacillota</taxon>
        <taxon>Bacilli</taxon>
        <taxon>Bacillales</taxon>
        <taxon>Bacillaceae</taxon>
        <taxon>Oceanobacillus</taxon>
    </lineage>
</organism>
<evidence type="ECO:0000256" key="1">
    <source>
        <dbReference type="ARBA" id="ARBA00022603"/>
    </source>
</evidence>
<dbReference type="InterPro" id="IPR029063">
    <property type="entry name" value="SAM-dependent_MTases_sf"/>
</dbReference>
<dbReference type="EC" id="2.1.1.-" evidence="4"/>